<dbReference type="RefSeq" id="WP_087265353.1">
    <property type="nucleotide sequence ID" value="NZ_JBJGBV010000017.1"/>
</dbReference>
<gene>
    <name evidence="1" type="ORF">AUC60_06880</name>
</gene>
<dbReference type="EMBL" id="LOHF01000004">
    <property type="protein sequence ID" value="OUM74468.1"/>
    <property type="molecule type" value="Genomic_DNA"/>
</dbReference>
<proteinExistence type="predicted"/>
<dbReference type="AlphaFoldDB" id="A0A1Y3P3U2"/>
<dbReference type="Proteomes" id="UP000195440">
    <property type="component" value="Unassembled WGS sequence"/>
</dbReference>
<sequence>MTKIKKKNSEQLPDFVEKAKGFSIAHGDELLNQFEMESKLLLEWIKYLNVHHLTGIADELLTATLSNIREAAAYAAIGAVRPCLFALRAQPDLLLSWLYFKDHAVEYASLCRTGDYYVLKTEVLKYFASHYEGFSARLVVMNQTMTRTQLDPYRLLSAHIHSQSPFVINHVVDLQDIIKDQKLAAECAVVQREVSEFLSDILFSLGFASYHSLPNFIRRNVEARTKTEGQKKVVFA</sequence>
<comment type="caution">
    <text evidence="1">The sequence shown here is derived from an EMBL/GenBank/DDBJ whole genome shotgun (WGS) entry which is preliminary data.</text>
</comment>
<accession>A0A1Y3P3U2</accession>
<dbReference type="OrthoDB" id="8456470at2"/>
<evidence type="ECO:0000313" key="2">
    <source>
        <dbReference type="Proteomes" id="UP000195440"/>
    </source>
</evidence>
<protein>
    <submittedName>
        <fullName evidence="1">Uncharacterized protein</fullName>
    </submittedName>
</protein>
<organism evidence="1 2">
    <name type="scientific">Pseudomonas caspiana</name>
    <dbReference type="NCBI Taxonomy" id="1451454"/>
    <lineage>
        <taxon>Bacteria</taxon>
        <taxon>Pseudomonadati</taxon>
        <taxon>Pseudomonadota</taxon>
        <taxon>Gammaproteobacteria</taxon>
        <taxon>Pseudomonadales</taxon>
        <taxon>Pseudomonadaceae</taxon>
        <taxon>Pseudomonas</taxon>
    </lineage>
</organism>
<keyword evidence="2" id="KW-1185">Reference proteome</keyword>
<evidence type="ECO:0000313" key="1">
    <source>
        <dbReference type="EMBL" id="OUM74468.1"/>
    </source>
</evidence>
<name>A0A1Y3P3U2_9PSED</name>
<reference evidence="1 2" key="1">
    <citation type="journal article" date="2017" name="Syst. Appl. Microbiol.">
        <title>Pseudomonas caspiana sp. nov., a citrus pathogen in the Pseudomonas syringae phylogenetic group.</title>
        <authorList>
            <person name="Busquets A."/>
            <person name="Gomila M."/>
            <person name="Beiki F."/>
            <person name="Mulet M."/>
            <person name="Rahimian H."/>
            <person name="Garcia-Valdes E."/>
            <person name="Lalucat J."/>
        </authorList>
    </citation>
    <scope>NUCLEOTIDE SEQUENCE [LARGE SCALE GENOMIC DNA]</scope>
    <source>
        <strain evidence="1 2">FBF102</strain>
    </source>
</reference>